<gene>
    <name evidence="2" type="ORF">PY32053_01634</name>
</gene>
<name>A0A386UL55_9RHOB</name>
<dbReference type="InterPro" id="IPR057996">
    <property type="entry name" value="K52_C"/>
</dbReference>
<dbReference type="RefSeq" id="WP_120441659.1">
    <property type="nucleotide sequence ID" value="NZ_CP031078.1"/>
</dbReference>
<feature type="domain" description="Depolymerase 2 capsule K5-specific C-terminal" evidence="1">
    <location>
        <begin position="656"/>
        <end position="721"/>
    </location>
</feature>
<evidence type="ECO:0000313" key="3">
    <source>
        <dbReference type="Proteomes" id="UP000272010"/>
    </source>
</evidence>
<dbReference type="Proteomes" id="UP000272010">
    <property type="component" value="Chromosome"/>
</dbReference>
<organism evidence="2 3">
    <name type="scientific">Paracoccus yeei</name>
    <dbReference type="NCBI Taxonomy" id="147645"/>
    <lineage>
        <taxon>Bacteria</taxon>
        <taxon>Pseudomonadati</taxon>
        <taxon>Pseudomonadota</taxon>
        <taxon>Alphaproteobacteria</taxon>
        <taxon>Rhodobacterales</taxon>
        <taxon>Paracoccaceae</taxon>
        <taxon>Paracoccus</taxon>
    </lineage>
</organism>
<reference evidence="3" key="1">
    <citation type="submission" date="2018-07" db="EMBL/GenBank/DDBJ databases">
        <title>Genome Structure of the Opportunistic Pathogen Paracoccus yeei (Alphaproteobacteria) and Identification of Putative Virulence Factors.</title>
        <authorList>
            <person name="Lasek R."/>
            <person name="Szuplewska M."/>
            <person name="Mitura M."/>
            <person name="Decewicz P."/>
            <person name="Chmielowska C."/>
            <person name="Pawlot A."/>
            <person name="Sentkowska D."/>
            <person name="Czarnecki J."/>
            <person name="Bartosik D."/>
        </authorList>
    </citation>
    <scope>NUCLEOTIDE SEQUENCE [LARGE SCALE GENOMIC DNA]</scope>
    <source>
        <strain evidence="3">CCUG 32053</strain>
    </source>
</reference>
<dbReference type="EMBL" id="CP031078">
    <property type="protein sequence ID" value="AYF01261.1"/>
    <property type="molecule type" value="Genomic_DNA"/>
</dbReference>
<evidence type="ECO:0000313" key="2">
    <source>
        <dbReference type="EMBL" id="AYF01261.1"/>
    </source>
</evidence>
<accession>A0A386UL55</accession>
<evidence type="ECO:0000259" key="1">
    <source>
        <dbReference type="Pfam" id="PF25692"/>
    </source>
</evidence>
<proteinExistence type="predicted"/>
<dbReference type="AlphaFoldDB" id="A0A386UL55"/>
<protein>
    <recommendedName>
        <fullName evidence="1">Depolymerase 2 capsule K5-specific C-terminal domain-containing protein</fullName>
    </recommendedName>
</protein>
<sequence>MYSIPVWRGPAGGLEPEDRVRVDAAIETAETINARIGEATEAAEIATEAAAATDADAQATEAGRQQAVQAAGDAAAARAAAEQERQAAEAAALSAQPYASRAVAQATTIPGALNYISIDGLLYRRDPLITSNIALTTGGGVNWSPAAEITPFHFGDGAAGWQVEISAAIAYAAASGRLKVAIPSAVRSELQVTGRITAVSGVDVYGIGNPTLVCTVSGIINQTDLTGFGFRGMTLSGPYSGTSFMIRLEAGCSRCHIDLEFVNTNSGIAVTGASDNVIKAKGRNIRGTFVKLSGAGAYRNIVLDADAENCSGFGVYVEYGACENRIDSIRKFVNLASLPDAQKAGTQWDEAKGRLGLEALGVAPDCLQNSFGSIVAVSTHDNGVSISGDYNSVSYVYAENCAHEGLHFYGSRNTCGFLHAVRNQMSGAGASAGEMTQVFGSWNTILNGIAMENGYNAVRYGAVGDNNDFRVRSINNVGGDYRNDGGANNRFNAFPSGLDTTYQAITGLEDQLVQTVTSSTRAPRISQVKKGTGETDVSAGTTLGVWDIAGWLTGIAQSAARISVVAASTANGILRGRWRFEVRNAEGAFRPALVIDPEGRLGVARRTATAEYLPSAELDVDGVARLAAATLKSVALADYAGAAIDATYASALHIAPVAGGATLGAITSSAVGEQILVIKNTSANPLTIPHSATGIRTAAGRDVVLGAYKSILLIRASGAVWDEIGAPRPSDFLAFQNTALAAYDGSPVDATGRGVLSIAPAATGTVLGALSSSTSGYHVVVIVNTSANTLVIPHATSAIRLNGKTNVTLGAYESITLMHIIGTIWQQI</sequence>
<dbReference type="Pfam" id="PF25692">
    <property type="entry name" value="Phage_depo_C"/>
    <property type="match status" value="1"/>
</dbReference>